<proteinExistence type="predicted"/>
<comment type="caution">
    <text evidence="1">The sequence shown here is derived from an EMBL/GenBank/DDBJ whole genome shotgun (WGS) entry which is preliminary data.</text>
</comment>
<evidence type="ECO:0000313" key="1">
    <source>
        <dbReference type="EMBL" id="OLQ81172.1"/>
    </source>
</evidence>
<name>A0A1Q9H169_9GAMM</name>
<keyword evidence="2" id="KW-1185">Reference proteome</keyword>
<dbReference type="Proteomes" id="UP000186905">
    <property type="component" value="Unassembled WGS sequence"/>
</dbReference>
<dbReference type="AlphaFoldDB" id="A0A1Q9H169"/>
<organism evidence="1 2">
    <name type="scientific">Photobacterium proteolyticum</name>
    <dbReference type="NCBI Taxonomy" id="1903952"/>
    <lineage>
        <taxon>Bacteria</taxon>
        <taxon>Pseudomonadati</taxon>
        <taxon>Pseudomonadota</taxon>
        <taxon>Gammaproteobacteria</taxon>
        <taxon>Vibrionales</taxon>
        <taxon>Vibrionaceae</taxon>
        <taxon>Photobacterium</taxon>
    </lineage>
</organism>
<reference evidence="1 2" key="1">
    <citation type="submission" date="2016-09" db="EMBL/GenBank/DDBJ databases">
        <title>Photobacterium proteolyticum sp. nov. a protease producing bacterium isolated from ocean sediments of Laizhou Bay.</title>
        <authorList>
            <person name="Li Y."/>
        </authorList>
    </citation>
    <scope>NUCLEOTIDE SEQUENCE [LARGE SCALE GENOMIC DNA]</scope>
    <source>
        <strain evidence="1 2">13-12</strain>
    </source>
</reference>
<accession>A0A1Q9H169</accession>
<sequence length="61" mass="7130">MLFFKTLSNAQPISKNIVYKAIVKRDAEHPWIFEVVVMRFLNSILAISHPNMQTILIITMR</sequence>
<gene>
    <name evidence="1" type="ORF">BIT28_08095</name>
</gene>
<dbReference type="STRING" id="1903952.BIT28_08095"/>
<protein>
    <submittedName>
        <fullName evidence="1">Uncharacterized protein</fullName>
    </submittedName>
</protein>
<evidence type="ECO:0000313" key="2">
    <source>
        <dbReference type="Proteomes" id="UP000186905"/>
    </source>
</evidence>
<dbReference type="EMBL" id="MJIL01000044">
    <property type="protein sequence ID" value="OLQ81172.1"/>
    <property type="molecule type" value="Genomic_DNA"/>
</dbReference>